<protein>
    <submittedName>
        <fullName evidence="1">Uncharacterized protein</fullName>
    </submittedName>
</protein>
<dbReference type="EMBL" id="BK015961">
    <property type="protein sequence ID" value="DAF87257.1"/>
    <property type="molecule type" value="Genomic_DNA"/>
</dbReference>
<reference evidence="1" key="1">
    <citation type="journal article" date="2021" name="Proc. Natl. Acad. Sci. U.S.A.">
        <title>A Catalog of Tens of Thousands of Viruses from Human Metagenomes Reveals Hidden Associations with Chronic Diseases.</title>
        <authorList>
            <person name="Tisza M.J."/>
            <person name="Buck C.B."/>
        </authorList>
    </citation>
    <scope>NUCLEOTIDE SEQUENCE</scope>
    <source>
        <strain evidence="1">CtDsE1</strain>
    </source>
</reference>
<organism evidence="1">
    <name type="scientific">Siphoviridae sp. ctDsE1</name>
    <dbReference type="NCBI Taxonomy" id="2825390"/>
    <lineage>
        <taxon>Viruses</taxon>
        <taxon>Duplodnaviria</taxon>
        <taxon>Heunggongvirae</taxon>
        <taxon>Uroviricota</taxon>
        <taxon>Caudoviricetes</taxon>
    </lineage>
</organism>
<sequence length="139" mass="16154">MEQTNAAFQNWLKDMNSRARKCRQEEGDPYIRTSFYAGQKIRGHWKISTGHSWWDKPVLVEEIHEYGDGTVCAHYYLKGVKMFSAKTIQNSGLELIRPTDLPDLFPLDKVVYFDHTIKTTSSERNRYMITVYDSNGVAL</sequence>
<evidence type="ECO:0000313" key="1">
    <source>
        <dbReference type="EMBL" id="DAF87257.1"/>
    </source>
</evidence>
<accession>A0A8S5TYH1</accession>
<name>A0A8S5TYH1_9CAUD</name>
<proteinExistence type="predicted"/>